<sequence length="394" mass="43806">MYKTFIIAGLLLSIVLSVVLSPDVALQASLSGLTIWWKLVFPGLLPFLILYELILAFGLVHGIQALLSPFTTRLLKLPRAASLPFIMSLLSGFPAGVEPTLRLLQENQLSKQQAQRLLGYMHFPNPIFVTVIIGAGFFHTPILGLIIISTIWISAIILMTLHSYLTTRKSTNHVVSKEHDHINFAASMELGRKLDGRGLGKVLGDSVAASVQKLFIIGGFIIFSSVLAAFATSIMNNLTLQLPFLAHALLELHIGSYAISVWTMGNNSIILGCALLVACLSFSGISGILQVSFYTTGQPIRLAQFIKYRIFHAICGFFMTYILWKPLSWVFSKWLHIEYQTVFSTSAGSFSPTSYQAQQLPFVWKESLVICLVFISFITLITVWQKLRMKDQLF</sequence>
<feature type="transmembrane region" description="Helical" evidence="1">
    <location>
        <begin position="145"/>
        <end position="165"/>
    </location>
</feature>
<feature type="transmembrane region" description="Helical" evidence="1">
    <location>
        <begin position="367"/>
        <end position="384"/>
    </location>
</feature>
<protein>
    <recommendedName>
        <fullName evidence="4">Sporulation integral membrane protein YlbJ</fullName>
    </recommendedName>
</protein>
<evidence type="ECO:0000256" key="1">
    <source>
        <dbReference type="SAM" id="Phobius"/>
    </source>
</evidence>
<keyword evidence="1" id="KW-0812">Transmembrane</keyword>
<evidence type="ECO:0000313" key="2">
    <source>
        <dbReference type="EMBL" id="URN93348.1"/>
    </source>
</evidence>
<feature type="transmembrane region" description="Helical" evidence="1">
    <location>
        <begin position="43"/>
        <end position="67"/>
    </location>
</feature>
<keyword evidence="1" id="KW-1133">Transmembrane helix</keyword>
<feature type="transmembrane region" description="Helical" evidence="1">
    <location>
        <begin position="306"/>
        <end position="324"/>
    </location>
</feature>
<organism evidence="2 3">
    <name type="scientific">Candidatus Pristimantibacillus lignocellulolyticus</name>
    <dbReference type="NCBI Taxonomy" id="2994561"/>
    <lineage>
        <taxon>Bacteria</taxon>
        <taxon>Bacillati</taxon>
        <taxon>Bacillota</taxon>
        <taxon>Bacilli</taxon>
        <taxon>Bacillales</taxon>
        <taxon>Paenibacillaceae</taxon>
        <taxon>Candidatus Pristimantibacillus</taxon>
    </lineage>
</organism>
<name>A0A9J6ZBG1_9BACL</name>
<accession>A0A9J6ZBG1</accession>
<proteinExistence type="predicted"/>
<dbReference type="Proteomes" id="UP001056756">
    <property type="component" value="Chromosome"/>
</dbReference>
<feature type="transmembrane region" description="Helical" evidence="1">
    <location>
        <begin position="269"/>
        <end position="294"/>
    </location>
</feature>
<evidence type="ECO:0000313" key="3">
    <source>
        <dbReference type="Proteomes" id="UP001056756"/>
    </source>
</evidence>
<feature type="transmembrane region" description="Helical" evidence="1">
    <location>
        <begin position="117"/>
        <end position="138"/>
    </location>
</feature>
<evidence type="ECO:0008006" key="4">
    <source>
        <dbReference type="Google" id="ProtNLM"/>
    </source>
</evidence>
<dbReference type="EMBL" id="CP097899">
    <property type="protein sequence ID" value="URN93348.1"/>
    <property type="molecule type" value="Genomic_DNA"/>
</dbReference>
<dbReference type="AlphaFoldDB" id="A0A9J6ZBG1"/>
<gene>
    <name evidence="2" type="ORF">NAG76_16120</name>
</gene>
<keyword evidence="1" id="KW-0472">Membrane</keyword>
<dbReference type="KEGG" id="plig:NAG76_16120"/>
<reference evidence="2" key="1">
    <citation type="submission" date="2022-05" db="EMBL/GenBank/DDBJ databases">
        <title>Novel bacterial taxa in a minimal lignocellulolytic consortium and its capacity to transform plastics disclosed by genome-resolved metagenomics.</title>
        <authorList>
            <person name="Rodriguez C.A.D."/>
            <person name="Diaz-Garcia L."/>
            <person name="Herrera K."/>
            <person name="Tarazona N.A."/>
            <person name="Sproer C."/>
            <person name="Overmann J."/>
            <person name="Jimenez D.J."/>
        </authorList>
    </citation>
    <scope>NUCLEOTIDE SEQUENCE</scope>
    <source>
        <strain evidence="2">MAG5</strain>
    </source>
</reference>
<feature type="transmembrane region" description="Helical" evidence="1">
    <location>
        <begin position="214"/>
        <end position="232"/>
    </location>
</feature>